<feature type="region of interest" description="Disordered" evidence="1">
    <location>
        <begin position="1"/>
        <end position="23"/>
    </location>
</feature>
<dbReference type="Proteomes" id="UP000182740">
    <property type="component" value="Unassembled WGS sequence"/>
</dbReference>
<evidence type="ECO:0000256" key="1">
    <source>
        <dbReference type="SAM" id="MobiDB-lite"/>
    </source>
</evidence>
<dbReference type="EMBL" id="FPJG01000006">
    <property type="protein sequence ID" value="SFW86421.1"/>
    <property type="molecule type" value="Genomic_DNA"/>
</dbReference>
<keyword evidence="3" id="KW-1185">Reference proteome</keyword>
<gene>
    <name evidence="2" type="ORF">SAMN04489730_6384</name>
</gene>
<sequence>MAGIRFKNRKDTGRMLSRASSAENVPVARFPATSRVVSPKSVSPVAFARCVTTRVPNRWWSAGGRTSTRLHSWNHGCDRHSPDKVPYAVAVPSALRGVTATRNDDAYIKPARVPASANDIGGRVPDPVADVTASPASGIPVADQCGEVAGSGRFEP</sequence>
<accession>A0A1K1SRB8</accession>
<organism evidence="2 3">
    <name type="scientific">Amycolatopsis australiensis</name>
    <dbReference type="NCBI Taxonomy" id="546364"/>
    <lineage>
        <taxon>Bacteria</taxon>
        <taxon>Bacillati</taxon>
        <taxon>Actinomycetota</taxon>
        <taxon>Actinomycetes</taxon>
        <taxon>Pseudonocardiales</taxon>
        <taxon>Pseudonocardiaceae</taxon>
        <taxon>Amycolatopsis</taxon>
    </lineage>
</organism>
<name>A0A1K1SRB8_9PSEU</name>
<protein>
    <submittedName>
        <fullName evidence="2">Uncharacterized protein</fullName>
    </submittedName>
</protein>
<feature type="region of interest" description="Disordered" evidence="1">
    <location>
        <begin position="116"/>
        <end position="142"/>
    </location>
</feature>
<evidence type="ECO:0000313" key="2">
    <source>
        <dbReference type="EMBL" id="SFW86421.1"/>
    </source>
</evidence>
<proteinExistence type="predicted"/>
<reference evidence="3" key="1">
    <citation type="submission" date="2016-11" db="EMBL/GenBank/DDBJ databases">
        <authorList>
            <person name="Varghese N."/>
            <person name="Submissions S."/>
        </authorList>
    </citation>
    <scope>NUCLEOTIDE SEQUENCE [LARGE SCALE GENOMIC DNA]</scope>
    <source>
        <strain evidence="3">DSM 44671</strain>
    </source>
</reference>
<evidence type="ECO:0000313" key="3">
    <source>
        <dbReference type="Proteomes" id="UP000182740"/>
    </source>
</evidence>
<dbReference type="AlphaFoldDB" id="A0A1K1SRB8"/>